<keyword evidence="7" id="KW-1185">Reference proteome</keyword>
<accession>A0A9N9VZZ5</accession>
<evidence type="ECO:0000256" key="2">
    <source>
        <dbReference type="ARBA" id="ARBA00022771"/>
    </source>
</evidence>
<dbReference type="EMBL" id="CABFOC020000002">
    <property type="protein sequence ID" value="CAH0040486.1"/>
    <property type="molecule type" value="Genomic_DNA"/>
</dbReference>
<keyword evidence="1" id="KW-0479">Metal-binding</keyword>
<keyword evidence="2 4" id="KW-0863">Zinc-finger</keyword>
<dbReference type="OrthoDB" id="341421at2759"/>
<keyword evidence="3" id="KW-0862">Zinc</keyword>
<dbReference type="AlphaFoldDB" id="A0A9N9VZZ5"/>
<dbReference type="Gene3D" id="6.10.140.2220">
    <property type="match status" value="1"/>
</dbReference>
<dbReference type="PROSITE" id="PS50865">
    <property type="entry name" value="ZF_MYND_2"/>
    <property type="match status" value="1"/>
</dbReference>
<dbReference type="Pfam" id="PF01753">
    <property type="entry name" value="zf-MYND"/>
    <property type="match status" value="1"/>
</dbReference>
<organism evidence="6 7">
    <name type="scientific">Clonostachys solani</name>
    <dbReference type="NCBI Taxonomy" id="160281"/>
    <lineage>
        <taxon>Eukaryota</taxon>
        <taxon>Fungi</taxon>
        <taxon>Dikarya</taxon>
        <taxon>Ascomycota</taxon>
        <taxon>Pezizomycotina</taxon>
        <taxon>Sordariomycetes</taxon>
        <taxon>Hypocreomycetidae</taxon>
        <taxon>Hypocreales</taxon>
        <taxon>Bionectriaceae</taxon>
        <taxon>Clonostachys</taxon>
    </lineage>
</organism>
<sequence length="221" mass="25624">MGRWGYRLFEGEQDFDIAKDLGRTFSARPMQLSEMVRRTEILVSRQAFQYYKSNQYKAELSQTVTTVRNQLDTGLGDRFFEKHRARESSHDDKYRVILAGALMMRAGARINPEHIQHIRELVPQIKCTYAFTLPVFDTGFREPGRAQLLAALDNYVAGTPRSFQEPSCFNCGKIQADLGFAPKRCGRCRRVWYCSEACQRAQWFIHKKQCLPPSELRMLNV</sequence>
<feature type="domain" description="MYND-type" evidence="5">
    <location>
        <begin position="168"/>
        <end position="210"/>
    </location>
</feature>
<dbReference type="SUPFAM" id="SSF144232">
    <property type="entry name" value="HIT/MYND zinc finger-like"/>
    <property type="match status" value="1"/>
</dbReference>
<evidence type="ECO:0000256" key="1">
    <source>
        <dbReference type="ARBA" id="ARBA00022723"/>
    </source>
</evidence>
<comment type="caution">
    <text evidence="6">The sequence shown here is derived from an EMBL/GenBank/DDBJ whole genome shotgun (WGS) entry which is preliminary data.</text>
</comment>
<dbReference type="InterPro" id="IPR002893">
    <property type="entry name" value="Znf_MYND"/>
</dbReference>
<evidence type="ECO:0000259" key="5">
    <source>
        <dbReference type="PROSITE" id="PS50865"/>
    </source>
</evidence>
<proteinExistence type="predicted"/>
<dbReference type="InterPro" id="IPR024119">
    <property type="entry name" value="TF_DEAF-1"/>
</dbReference>
<evidence type="ECO:0000313" key="6">
    <source>
        <dbReference type="EMBL" id="CAH0040486.1"/>
    </source>
</evidence>
<dbReference type="PANTHER" id="PTHR10237:SF14">
    <property type="entry name" value="MYND-TYPE DOMAIN-CONTAINING PROTEIN"/>
    <property type="match status" value="1"/>
</dbReference>
<dbReference type="PROSITE" id="PS01360">
    <property type="entry name" value="ZF_MYND_1"/>
    <property type="match status" value="1"/>
</dbReference>
<dbReference type="PANTHER" id="PTHR10237">
    <property type="entry name" value="DEFORMED EPIDERMAL AUTOREGULATORY FACTOR 1 HOMOLOG SUPPRESSIN"/>
    <property type="match status" value="1"/>
</dbReference>
<gene>
    <name evidence="6" type="ORF">CSOL1703_00003930</name>
</gene>
<dbReference type="GO" id="GO:0000981">
    <property type="term" value="F:DNA-binding transcription factor activity, RNA polymerase II-specific"/>
    <property type="evidence" value="ECO:0007669"/>
    <property type="project" value="TreeGrafter"/>
</dbReference>
<dbReference type="GO" id="GO:0008270">
    <property type="term" value="F:zinc ion binding"/>
    <property type="evidence" value="ECO:0007669"/>
    <property type="project" value="UniProtKB-KW"/>
</dbReference>
<evidence type="ECO:0000256" key="4">
    <source>
        <dbReference type="PROSITE-ProRule" id="PRU00134"/>
    </source>
</evidence>
<reference evidence="6" key="1">
    <citation type="submission" date="2021-10" db="EMBL/GenBank/DDBJ databases">
        <authorList>
            <person name="Piombo E."/>
        </authorList>
    </citation>
    <scope>NUCLEOTIDE SEQUENCE</scope>
</reference>
<dbReference type="GO" id="GO:0005634">
    <property type="term" value="C:nucleus"/>
    <property type="evidence" value="ECO:0007669"/>
    <property type="project" value="TreeGrafter"/>
</dbReference>
<evidence type="ECO:0000256" key="3">
    <source>
        <dbReference type="ARBA" id="ARBA00022833"/>
    </source>
</evidence>
<protein>
    <recommendedName>
        <fullName evidence="5">MYND-type domain-containing protein</fullName>
    </recommendedName>
</protein>
<dbReference type="Proteomes" id="UP000775872">
    <property type="component" value="Unassembled WGS sequence"/>
</dbReference>
<name>A0A9N9VZZ5_9HYPO</name>
<evidence type="ECO:0000313" key="7">
    <source>
        <dbReference type="Proteomes" id="UP000775872"/>
    </source>
</evidence>